<keyword evidence="2" id="KW-0732">Signal</keyword>
<keyword evidence="1" id="KW-0812">Transmembrane</keyword>
<evidence type="ECO:0000256" key="1">
    <source>
        <dbReference type="SAM" id="Phobius"/>
    </source>
</evidence>
<feature type="transmembrane region" description="Helical" evidence="1">
    <location>
        <begin position="423"/>
        <end position="443"/>
    </location>
</feature>
<keyword evidence="1" id="KW-0472">Membrane</keyword>
<name>A0A8J9VAW3_BRALA</name>
<keyword evidence="4" id="KW-1185">Reference proteome</keyword>
<feature type="transmembrane region" description="Helical" evidence="1">
    <location>
        <begin position="517"/>
        <end position="537"/>
    </location>
</feature>
<dbReference type="Gene3D" id="3.40.720.10">
    <property type="entry name" value="Alkaline Phosphatase, subunit A"/>
    <property type="match status" value="1"/>
</dbReference>
<accession>A0A8J9VAW3</accession>
<dbReference type="PANTHER" id="PTHR10151">
    <property type="entry name" value="ECTONUCLEOTIDE PYROPHOSPHATASE/PHOSPHODIESTERASE"/>
    <property type="match status" value="1"/>
</dbReference>
<dbReference type="AlphaFoldDB" id="A0A8J9VAW3"/>
<dbReference type="EMBL" id="OV696686">
    <property type="protein sequence ID" value="CAH1228039.1"/>
    <property type="molecule type" value="Genomic_DNA"/>
</dbReference>
<reference evidence="3" key="1">
    <citation type="submission" date="2022-01" db="EMBL/GenBank/DDBJ databases">
        <authorList>
            <person name="Braso-Vives M."/>
        </authorList>
    </citation>
    <scope>NUCLEOTIDE SEQUENCE</scope>
</reference>
<gene>
    <name evidence="3" type="primary">ENPP5</name>
    <name evidence="3" type="ORF">BLAG_LOCUS573</name>
</gene>
<feature type="signal peptide" evidence="2">
    <location>
        <begin position="1"/>
        <end position="23"/>
    </location>
</feature>
<dbReference type="InterPro" id="IPR002591">
    <property type="entry name" value="Phosphodiest/P_Trfase"/>
</dbReference>
<keyword evidence="1" id="KW-1133">Transmembrane helix</keyword>
<dbReference type="Pfam" id="PF01663">
    <property type="entry name" value="Phosphodiest"/>
    <property type="match status" value="1"/>
</dbReference>
<dbReference type="PANTHER" id="PTHR10151:SF120">
    <property type="entry name" value="BIS(5'-ADENOSYL)-TRIPHOSPHATASE"/>
    <property type="match status" value="1"/>
</dbReference>
<dbReference type="Gene3D" id="3.30.1360.180">
    <property type="match status" value="1"/>
</dbReference>
<evidence type="ECO:0000313" key="3">
    <source>
        <dbReference type="EMBL" id="CAH1228039.1"/>
    </source>
</evidence>
<evidence type="ECO:0000256" key="2">
    <source>
        <dbReference type="SAM" id="SignalP"/>
    </source>
</evidence>
<organism evidence="3 4">
    <name type="scientific">Branchiostoma lanceolatum</name>
    <name type="common">Common lancelet</name>
    <name type="synonym">Amphioxus lanceolatum</name>
    <dbReference type="NCBI Taxonomy" id="7740"/>
    <lineage>
        <taxon>Eukaryota</taxon>
        <taxon>Metazoa</taxon>
        <taxon>Chordata</taxon>
        <taxon>Cephalochordata</taxon>
        <taxon>Leptocardii</taxon>
        <taxon>Amphioxiformes</taxon>
        <taxon>Branchiostomatidae</taxon>
        <taxon>Branchiostoma</taxon>
    </lineage>
</organism>
<dbReference type="OrthoDB" id="415411at2759"/>
<dbReference type="InterPro" id="IPR017850">
    <property type="entry name" value="Alkaline_phosphatase_core_sf"/>
</dbReference>
<protein>
    <submittedName>
        <fullName evidence="3">ENPP5 protein</fullName>
    </submittedName>
</protein>
<dbReference type="CDD" id="cd16018">
    <property type="entry name" value="Enpp"/>
    <property type="match status" value="1"/>
</dbReference>
<dbReference type="Proteomes" id="UP000838412">
    <property type="component" value="Chromosome 1"/>
</dbReference>
<proteinExistence type="predicted"/>
<sequence>MMAAARVFVAVLVLLMLGGRTGSVHDGPLLLLVSFDGFRYDYLDRSEDRVQLPSLKYLIQTGVRARWLHNTFVTVTWPNHFSLVTGLHAESHGMVANHMYDPDLDEQFHMYHNNEPRWYAEAEPIWITNQRYGGKSGVLNWPGMEVRFNGSLPFRSLPEYNESMPYEHRIETMIQWFTDEENPINLGVLYFEEPDEVGHEYGPDSSELDRALEMLDRTVEYLIELLQSAGLFERMNVIITSDHGMAETSRDRVIELDRYLDPSTYLWVDTTPVTAIWPLEHGVDREYIFAALDDAHPNLQVYYKEDIPAQYHYRHNRRIMPVIAVADPGWTIVQNISTAVVIKGQHGYNNSYLPMNPIFVAHGPAFRTNLLSEPFNNVDIYPLMCHILGIKPLPNNGSIDSTVSIVKRRKGWWSPSPRSMSGIAGTLSLLLMLVGCIAGCGYYSRKREHAPGRHLQYSIIGYEMEDYSLGEPALAAILERSLRFFDPTLGALTALTALLRRSHRAHRARSALSRCSLGARFLIAILGALTAKVLSMFKIIAEVTARMALSPRCRRSHGALAALSALSIALSPRCRRSHGDLAKMRSP</sequence>
<feature type="chain" id="PRO_5035456937" evidence="2">
    <location>
        <begin position="24"/>
        <end position="587"/>
    </location>
</feature>
<dbReference type="SUPFAM" id="SSF53649">
    <property type="entry name" value="Alkaline phosphatase-like"/>
    <property type="match status" value="1"/>
</dbReference>
<evidence type="ECO:0000313" key="4">
    <source>
        <dbReference type="Proteomes" id="UP000838412"/>
    </source>
</evidence>
<dbReference type="GO" id="GO:0016787">
    <property type="term" value="F:hydrolase activity"/>
    <property type="evidence" value="ECO:0007669"/>
    <property type="project" value="UniProtKB-ARBA"/>
</dbReference>